<evidence type="ECO:0000313" key="2">
    <source>
        <dbReference type="EMBL" id="MDX8481133.1"/>
    </source>
</evidence>
<dbReference type="EMBL" id="JAVIIW010000028">
    <property type="protein sequence ID" value="MDX8481133.1"/>
    <property type="molecule type" value="Genomic_DNA"/>
</dbReference>
<feature type="transmembrane region" description="Helical" evidence="1">
    <location>
        <begin position="91"/>
        <end position="112"/>
    </location>
</feature>
<feature type="transmembrane region" description="Helical" evidence="1">
    <location>
        <begin position="28"/>
        <end position="46"/>
    </location>
</feature>
<comment type="caution">
    <text evidence="2">The sequence shown here is derived from an EMBL/GenBank/DDBJ whole genome shotgun (WGS) entry which is preliminary data.</text>
</comment>
<organism evidence="2 3">
    <name type="scientific">Mesorhizobium album</name>
    <dbReference type="NCBI Taxonomy" id="3072314"/>
    <lineage>
        <taxon>Bacteria</taxon>
        <taxon>Pseudomonadati</taxon>
        <taxon>Pseudomonadota</taxon>
        <taxon>Alphaproteobacteria</taxon>
        <taxon>Hyphomicrobiales</taxon>
        <taxon>Phyllobacteriaceae</taxon>
        <taxon>Mesorhizobium</taxon>
    </lineage>
</organism>
<sequence>MGLLDLPSPVLSALDNWLTPFLPSSAKLVLWAVLGAFLCMELYRVLSPQKRIAEIKLAYARARQLVADFDGEFEEAWPLLRRMLTLALRRVALVFPATIAASLPLLLVVVWLDGRYGDIYPPPDAPVGITVSNDFMGRWVGSSDGVPHAQILDRTGAAIADVPVTRAVSVIRKWRWWNVLIGNPAGYLSDDLPFDRIDLGLPRQQVLAVGPAWLRGWEGIFFAATILVALMLKSVRGIA</sequence>
<dbReference type="Proteomes" id="UP001287059">
    <property type="component" value="Unassembled WGS sequence"/>
</dbReference>
<proteinExistence type="predicted"/>
<evidence type="ECO:0000313" key="3">
    <source>
        <dbReference type="Proteomes" id="UP001287059"/>
    </source>
</evidence>
<dbReference type="RefSeq" id="WP_320289344.1">
    <property type="nucleotide sequence ID" value="NZ_JAVIIW010000028.1"/>
</dbReference>
<keyword evidence="1" id="KW-0472">Membrane</keyword>
<feature type="transmembrane region" description="Helical" evidence="1">
    <location>
        <begin position="212"/>
        <end position="232"/>
    </location>
</feature>
<keyword evidence="3" id="KW-1185">Reference proteome</keyword>
<accession>A0ABU4Y490</accession>
<reference evidence="2 3" key="1">
    <citation type="submission" date="2023-08" db="EMBL/GenBank/DDBJ databases">
        <title>Implementing the SeqCode for naming new Mesorhizobium species isolated from Vachellia karroo root nodules.</title>
        <authorList>
            <person name="Van Lill M."/>
        </authorList>
    </citation>
    <scope>NUCLEOTIDE SEQUENCE [LARGE SCALE GENOMIC DNA]</scope>
    <source>
        <strain evidence="2 3">VK24D</strain>
    </source>
</reference>
<evidence type="ECO:0000256" key="1">
    <source>
        <dbReference type="SAM" id="Phobius"/>
    </source>
</evidence>
<protein>
    <submittedName>
        <fullName evidence="2">Uncharacterized protein</fullName>
    </submittedName>
</protein>
<name>A0ABU4Y490_9HYPH</name>
<keyword evidence="1" id="KW-0812">Transmembrane</keyword>
<gene>
    <name evidence="2" type="ORF">RFN28_22110</name>
</gene>
<keyword evidence="1" id="KW-1133">Transmembrane helix</keyword>